<dbReference type="InterPro" id="IPR012677">
    <property type="entry name" value="Nucleotide-bd_a/b_plait_sf"/>
</dbReference>
<evidence type="ECO:0000313" key="6">
    <source>
        <dbReference type="Proteomes" id="UP000631114"/>
    </source>
</evidence>
<sequence>MLGSGGFSDGYEVGSKRQRMIESHPYFAVTGGTSSYQPYSYSGGLNRAFPVIRLRGLPFNCTDIDIFKFFTGLDIVDVLLTNKNGRFTGEAFVVFPSSVQSEFALQRDHQSMGRRYVEVFRCNKQDYYRAVAAEVKYEGIYDEYRSSPPPSRSKKSVDKDQLEYTEFLKLRGLPYSVTKSDIVEFFDEFELAEDSVHIACRLDGKATGEAYVEFGSVDDARKAMDKDKMTIGSRYVELFTSTPDEARRAKSRSRQ</sequence>
<evidence type="ECO:0000313" key="5">
    <source>
        <dbReference type="EMBL" id="KAF9601951.1"/>
    </source>
</evidence>
<dbReference type="EMBL" id="JADFTS010000006">
    <property type="protein sequence ID" value="KAF9601951.1"/>
    <property type="molecule type" value="Genomic_DNA"/>
</dbReference>
<feature type="domain" description="RRM" evidence="4">
    <location>
        <begin position="166"/>
        <end position="243"/>
    </location>
</feature>
<dbReference type="CDD" id="cd12254">
    <property type="entry name" value="RRM_hnRNPH_ESRPs_RBM12_like"/>
    <property type="match status" value="2"/>
</dbReference>
<dbReference type="PROSITE" id="PS50102">
    <property type="entry name" value="RRM"/>
    <property type="match status" value="1"/>
</dbReference>
<keyword evidence="1" id="KW-0677">Repeat</keyword>
<dbReference type="OrthoDB" id="431068at2759"/>
<dbReference type="AlphaFoldDB" id="A0A835HLS4"/>
<dbReference type="InterPro" id="IPR000504">
    <property type="entry name" value="RRM_dom"/>
</dbReference>
<dbReference type="InterPro" id="IPR050666">
    <property type="entry name" value="ESRP"/>
</dbReference>
<protein>
    <recommendedName>
        <fullName evidence="4">RRM domain-containing protein</fullName>
    </recommendedName>
</protein>
<organism evidence="5 6">
    <name type="scientific">Coptis chinensis</name>
    <dbReference type="NCBI Taxonomy" id="261450"/>
    <lineage>
        <taxon>Eukaryota</taxon>
        <taxon>Viridiplantae</taxon>
        <taxon>Streptophyta</taxon>
        <taxon>Embryophyta</taxon>
        <taxon>Tracheophyta</taxon>
        <taxon>Spermatophyta</taxon>
        <taxon>Magnoliopsida</taxon>
        <taxon>Ranunculales</taxon>
        <taxon>Ranunculaceae</taxon>
        <taxon>Coptidoideae</taxon>
        <taxon>Coptis</taxon>
    </lineage>
</organism>
<dbReference type="Proteomes" id="UP000631114">
    <property type="component" value="Unassembled WGS sequence"/>
</dbReference>
<dbReference type="InterPro" id="IPR035979">
    <property type="entry name" value="RBD_domain_sf"/>
</dbReference>
<gene>
    <name evidence="5" type="ORF">IFM89_024285</name>
</gene>
<evidence type="ECO:0000256" key="2">
    <source>
        <dbReference type="ARBA" id="ARBA00022884"/>
    </source>
</evidence>
<dbReference type="Gene3D" id="3.30.70.330">
    <property type="match status" value="2"/>
</dbReference>
<evidence type="ECO:0000256" key="3">
    <source>
        <dbReference type="PROSITE-ProRule" id="PRU00176"/>
    </source>
</evidence>
<dbReference type="PANTHER" id="PTHR13976">
    <property type="entry name" value="HETEROGENEOUS NUCLEAR RIBONUCLEOPROTEIN-RELATED"/>
    <property type="match status" value="1"/>
</dbReference>
<proteinExistence type="predicted"/>
<keyword evidence="6" id="KW-1185">Reference proteome</keyword>
<evidence type="ECO:0000256" key="1">
    <source>
        <dbReference type="ARBA" id="ARBA00022737"/>
    </source>
</evidence>
<dbReference type="SUPFAM" id="SSF54928">
    <property type="entry name" value="RNA-binding domain, RBD"/>
    <property type="match status" value="2"/>
</dbReference>
<comment type="caution">
    <text evidence="5">The sequence shown here is derived from an EMBL/GenBank/DDBJ whole genome shotgun (WGS) entry which is preliminary data.</text>
</comment>
<keyword evidence="2 3" id="KW-0694">RNA-binding</keyword>
<reference evidence="5 6" key="1">
    <citation type="submission" date="2020-10" db="EMBL/GenBank/DDBJ databases">
        <title>The Coptis chinensis genome and diversification of protoberbering-type alkaloids.</title>
        <authorList>
            <person name="Wang B."/>
            <person name="Shu S."/>
            <person name="Song C."/>
            <person name="Liu Y."/>
        </authorList>
    </citation>
    <scope>NUCLEOTIDE SEQUENCE [LARGE SCALE GENOMIC DNA]</scope>
    <source>
        <strain evidence="5">HL-2020</strain>
        <tissue evidence="5">Leaf</tissue>
    </source>
</reference>
<name>A0A835HLS4_9MAGN</name>
<dbReference type="Pfam" id="PF00076">
    <property type="entry name" value="RRM_1"/>
    <property type="match status" value="2"/>
</dbReference>
<evidence type="ECO:0000259" key="4">
    <source>
        <dbReference type="PROSITE" id="PS50102"/>
    </source>
</evidence>
<accession>A0A835HLS4</accession>
<dbReference type="SMART" id="SM00360">
    <property type="entry name" value="RRM"/>
    <property type="match status" value="2"/>
</dbReference>
<dbReference type="GO" id="GO:0003723">
    <property type="term" value="F:RNA binding"/>
    <property type="evidence" value="ECO:0007669"/>
    <property type="project" value="UniProtKB-UniRule"/>
</dbReference>